<dbReference type="PRINTS" id="PR01994">
    <property type="entry name" value="ANTIREPRESSR"/>
</dbReference>
<evidence type="ECO:0000313" key="3">
    <source>
        <dbReference type="Proteomes" id="UP000549250"/>
    </source>
</evidence>
<sequence>MSNTQLATVDFNGRALTVITSQSGERLVAMRPICEGIGLGWQSQYNRIQRDEVLSTCVVIMNMQMPGDDQRREITCLPLAYLNGWLFGIDVARCREEIRPALIQYKRECYAALAAYWHQGEAVNPRKARKPKALPDGLTLDQQTAIKQLVKARVESVPKDKQAKAAITCWSALKSKFGCTYKKIDPEQFAEAASLVARIELEGEFLGKEPESLRKPTFADIIGRPVTAPDRWLVYVDRQGREVHKLIPYDANIMTHKQLIKAMMIDIPVSSEEMFEFAMAALANLKARDAYQSSRIKKARAAGLKI</sequence>
<reference evidence="2 3" key="1">
    <citation type="submission" date="2020-08" db="EMBL/GenBank/DDBJ databases">
        <title>Genomic Encyclopedia of Type Strains, Phase III (KMG-III): the genomes of soil and plant-associated and newly described type strains.</title>
        <authorList>
            <person name="Whitman W."/>
        </authorList>
    </citation>
    <scope>NUCLEOTIDE SEQUENCE [LARGE SCALE GENOMIC DNA]</scope>
    <source>
        <strain evidence="2 3">CECT 4462</strain>
    </source>
</reference>
<dbReference type="Pfam" id="PF10547">
    <property type="entry name" value="P22_AR_N"/>
    <property type="match status" value="1"/>
</dbReference>
<feature type="domain" description="Antirepressor protein ant N-terminal" evidence="1">
    <location>
        <begin position="8"/>
        <end position="122"/>
    </location>
</feature>
<protein>
    <recommendedName>
        <fullName evidence="1">Antirepressor protein ant N-terminal domain-containing protein</fullName>
    </recommendedName>
</protein>
<keyword evidence="3" id="KW-1185">Reference proteome</keyword>
<gene>
    <name evidence="2" type="ORF">FHR87_002144</name>
</gene>
<organism evidence="2 3">
    <name type="scientific">Azomonas macrocytogenes</name>
    <name type="common">Azotobacter macrocytogenes</name>
    <dbReference type="NCBI Taxonomy" id="69962"/>
    <lineage>
        <taxon>Bacteria</taxon>
        <taxon>Pseudomonadati</taxon>
        <taxon>Pseudomonadota</taxon>
        <taxon>Gammaproteobacteria</taxon>
        <taxon>Pseudomonadales</taxon>
        <taxon>Pseudomonadaceae</taxon>
        <taxon>Azomonas</taxon>
    </lineage>
</organism>
<proteinExistence type="predicted"/>
<dbReference type="InterPro" id="IPR018875">
    <property type="entry name" value="Antirepressor_Ant_N"/>
</dbReference>
<name>A0A839T2H2_AZOMA</name>
<evidence type="ECO:0000259" key="1">
    <source>
        <dbReference type="Pfam" id="PF10547"/>
    </source>
</evidence>
<dbReference type="Proteomes" id="UP000549250">
    <property type="component" value="Unassembled WGS sequence"/>
</dbReference>
<comment type="caution">
    <text evidence="2">The sequence shown here is derived from an EMBL/GenBank/DDBJ whole genome shotgun (WGS) entry which is preliminary data.</text>
</comment>
<dbReference type="EMBL" id="JACHXI010000009">
    <property type="protein sequence ID" value="MBB3103747.1"/>
    <property type="molecule type" value="Genomic_DNA"/>
</dbReference>
<accession>A0A839T2H2</accession>
<evidence type="ECO:0000313" key="2">
    <source>
        <dbReference type="EMBL" id="MBB3103747.1"/>
    </source>
</evidence>
<dbReference type="AlphaFoldDB" id="A0A839T2H2"/>